<organism evidence="2">
    <name type="scientific">Anopheles sinensis</name>
    <name type="common">Mosquito</name>
    <dbReference type="NCBI Taxonomy" id="74873"/>
    <lineage>
        <taxon>Eukaryota</taxon>
        <taxon>Metazoa</taxon>
        <taxon>Ecdysozoa</taxon>
        <taxon>Arthropoda</taxon>
        <taxon>Hexapoda</taxon>
        <taxon>Insecta</taxon>
        <taxon>Pterygota</taxon>
        <taxon>Neoptera</taxon>
        <taxon>Endopterygota</taxon>
        <taxon>Diptera</taxon>
        <taxon>Nematocera</taxon>
        <taxon>Culicoidea</taxon>
        <taxon>Culicidae</taxon>
        <taxon>Anophelinae</taxon>
        <taxon>Anopheles</taxon>
    </lineage>
</organism>
<evidence type="ECO:0000313" key="3">
    <source>
        <dbReference type="EnsemblMetazoa" id="ASIC013530-PA"/>
    </source>
</evidence>
<name>A0A084W627_ANOSI</name>
<dbReference type="EMBL" id="KE525305">
    <property type="protein sequence ID" value="KFB45671.1"/>
    <property type="molecule type" value="Genomic_DNA"/>
</dbReference>
<sequence length="75" mass="8381">MHQAFCIRSIPGPAYREMPRNTNATATWVLGNSQAVTNGSSVFFETDSFSPWNEPSSGYAGQVEAERCKRRRPKT</sequence>
<accession>A0A084W627</accession>
<dbReference type="EMBL" id="ATLV01020720">
    <property type="status" value="NOT_ANNOTATED_CDS"/>
    <property type="molecule type" value="Genomic_DNA"/>
</dbReference>
<protein>
    <submittedName>
        <fullName evidence="2 3">Uncharacterized protein</fullName>
    </submittedName>
</protein>
<reference evidence="2 4" key="1">
    <citation type="journal article" date="2014" name="BMC Genomics">
        <title>Genome sequence of Anopheles sinensis provides insight into genetics basis of mosquito competence for malaria parasites.</title>
        <authorList>
            <person name="Zhou D."/>
            <person name="Zhang D."/>
            <person name="Ding G."/>
            <person name="Shi L."/>
            <person name="Hou Q."/>
            <person name="Ye Y."/>
            <person name="Xu Y."/>
            <person name="Zhou H."/>
            <person name="Xiong C."/>
            <person name="Li S."/>
            <person name="Yu J."/>
            <person name="Hong S."/>
            <person name="Yu X."/>
            <person name="Zou P."/>
            <person name="Chen C."/>
            <person name="Chang X."/>
            <person name="Wang W."/>
            <person name="Lv Y."/>
            <person name="Sun Y."/>
            <person name="Ma L."/>
            <person name="Shen B."/>
            <person name="Zhu C."/>
        </authorList>
    </citation>
    <scope>NUCLEOTIDE SEQUENCE [LARGE SCALE GENOMIC DNA]</scope>
</reference>
<dbReference type="AlphaFoldDB" id="A0A084W627"/>
<feature type="region of interest" description="Disordered" evidence="1">
    <location>
        <begin position="55"/>
        <end position="75"/>
    </location>
</feature>
<proteinExistence type="predicted"/>
<keyword evidence="4" id="KW-1185">Reference proteome</keyword>
<evidence type="ECO:0000256" key="1">
    <source>
        <dbReference type="SAM" id="MobiDB-lite"/>
    </source>
</evidence>
<gene>
    <name evidence="2" type="ORF">ZHAS_00013530</name>
</gene>
<dbReference type="Proteomes" id="UP000030765">
    <property type="component" value="Unassembled WGS sequence"/>
</dbReference>
<evidence type="ECO:0000313" key="2">
    <source>
        <dbReference type="EMBL" id="KFB45671.1"/>
    </source>
</evidence>
<dbReference type="EnsemblMetazoa" id="ASIC013530-RA">
    <property type="protein sequence ID" value="ASIC013530-PA"/>
    <property type="gene ID" value="ASIC013530"/>
</dbReference>
<dbReference type="VEuPathDB" id="VectorBase:ASIC013530"/>
<evidence type="ECO:0000313" key="4">
    <source>
        <dbReference type="Proteomes" id="UP000030765"/>
    </source>
</evidence>
<reference evidence="3" key="2">
    <citation type="submission" date="2020-05" db="UniProtKB">
        <authorList>
            <consortium name="EnsemblMetazoa"/>
        </authorList>
    </citation>
    <scope>IDENTIFICATION</scope>
</reference>